<dbReference type="Proteomes" id="UP001589568">
    <property type="component" value="Unassembled WGS sequence"/>
</dbReference>
<evidence type="ECO:0000256" key="1">
    <source>
        <dbReference type="SAM" id="MobiDB-lite"/>
    </source>
</evidence>
<protein>
    <submittedName>
        <fullName evidence="2">Uncharacterized protein</fullName>
    </submittedName>
</protein>
<organism evidence="2 3">
    <name type="scientific">Nonomuraea salmonea</name>
    <dbReference type="NCBI Taxonomy" id="46181"/>
    <lineage>
        <taxon>Bacteria</taxon>
        <taxon>Bacillati</taxon>
        <taxon>Actinomycetota</taxon>
        <taxon>Actinomycetes</taxon>
        <taxon>Streptosporangiales</taxon>
        <taxon>Streptosporangiaceae</taxon>
        <taxon>Nonomuraea</taxon>
    </lineage>
</organism>
<feature type="region of interest" description="Disordered" evidence="1">
    <location>
        <begin position="145"/>
        <end position="165"/>
    </location>
</feature>
<reference evidence="2 3" key="1">
    <citation type="submission" date="2024-09" db="EMBL/GenBank/DDBJ databases">
        <authorList>
            <person name="Sun Q."/>
            <person name="Mori K."/>
        </authorList>
    </citation>
    <scope>NUCLEOTIDE SEQUENCE [LARGE SCALE GENOMIC DNA]</scope>
    <source>
        <strain evidence="2 3">JCM 3324</strain>
    </source>
</reference>
<dbReference type="RefSeq" id="WP_345410482.1">
    <property type="nucleotide sequence ID" value="NZ_BAAAXS010000002.1"/>
</dbReference>
<keyword evidence="3" id="KW-1185">Reference proteome</keyword>
<name>A0ABV5P2V8_9ACTN</name>
<evidence type="ECO:0000313" key="2">
    <source>
        <dbReference type="EMBL" id="MFB9476915.1"/>
    </source>
</evidence>
<dbReference type="EMBL" id="JBHMCF010000057">
    <property type="protein sequence ID" value="MFB9476915.1"/>
    <property type="molecule type" value="Genomic_DNA"/>
</dbReference>
<evidence type="ECO:0000313" key="3">
    <source>
        <dbReference type="Proteomes" id="UP001589568"/>
    </source>
</evidence>
<proteinExistence type="predicted"/>
<accession>A0ABV5P2V8</accession>
<gene>
    <name evidence="2" type="ORF">ACFFR3_46125</name>
</gene>
<feature type="compositionally biased region" description="Low complexity" evidence="1">
    <location>
        <begin position="145"/>
        <end position="156"/>
    </location>
</feature>
<sequence length="165" mass="17671">MRTLAATTTQTTVHLPAADWQLIIDAIATAAADGADWCWCESLTEAGVCDCVEDHAAAHEYREVADELERKVKGRRGRVAVTYSASTWHLIAVAAAKGAADNAATVGFDCTQAGRPTCADCTAQRQITDQQAQLARRAARAARAAYVATSRAPRAPRGTRPRYAR</sequence>
<comment type="caution">
    <text evidence="2">The sequence shown here is derived from an EMBL/GenBank/DDBJ whole genome shotgun (WGS) entry which is preliminary data.</text>
</comment>